<evidence type="ECO:0000313" key="5">
    <source>
        <dbReference type="Proteomes" id="UP001164929"/>
    </source>
</evidence>
<evidence type="ECO:0000259" key="3">
    <source>
        <dbReference type="PROSITE" id="PS51382"/>
    </source>
</evidence>
<dbReference type="EMBL" id="JAQIZT010000008">
    <property type="protein sequence ID" value="KAJ6986451.1"/>
    <property type="molecule type" value="Genomic_DNA"/>
</dbReference>
<feature type="region of interest" description="Disordered" evidence="1">
    <location>
        <begin position="220"/>
        <end position="245"/>
    </location>
</feature>
<dbReference type="PANTHER" id="PTHR48477:SF1">
    <property type="entry name" value="PHOSPHATE TRANSPORTER PHO1"/>
    <property type="match status" value="1"/>
</dbReference>
<feature type="compositionally biased region" description="Basic and acidic residues" evidence="1">
    <location>
        <begin position="228"/>
        <end position="245"/>
    </location>
</feature>
<keyword evidence="2" id="KW-0812">Transmembrane</keyword>
<feature type="transmembrane region" description="Helical" evidence="2">
    <location>
        <begin position="441"/>
        <end position="462"/>
    </location>
</feature>
<keyword evidence="5" id="KW-1185">Reference proteome</keyword>
<dbReference type="Pfam" id="PF03105">
    <property type="entry name" value="SPX"/>
    <property type="match status" value="1"/>
</dbReference>
<reference evidence="4" key="1">
    <citation type="journal article" date="2023" name="Mol. Ecol. Resour.">
        <title>Chromosome-level genome assembly of a triploid poplar Populus alba 'Berolinensis'.</title>
        <authorList>
            <person name="Chen S."/>
            <person name="Yu Y."/>
            <person name="Wang X."/>
            <person name="Wang S."/>
            <person name="Zhang T."/>
            <person name="Zhou Y."/>
            <person name="He R."/>
            <person name="Meng N."/>
            <person name="Wang Y."/>
            <person name="Liu W."/>
            <person name="Liu Z."/>
            <person name="Liu J."/>
            <person name="Guo Q."/>
            <person name="Huang H."/>
            <person name="Sederoff R.R."/>
            <person name="Wang G."/>
            <person name="Qu G."/>
            <person name="Chen S."/>
        </authorList>
    </citation>
    <scope>NUCLEOTIDE SEQUENCE</scope>
    <source>
        <strain evidence="4">SC-2020</strain>
    </source>
</reference>
<dbReference type="PROSITE" id="PS51382">
    <property type="entry name" value="SPX"/>
    <property type="match status" value="1"/>
</dbReference>
<dbReference type="PANTHER" id="PTHR48477">
    <property type="entry name" value="PHOSPHATE TRANSPORTER PHO1"/>
    <property type="match status" value="1"/>
</dbReference>
<dbReference type="CDD" id="cd14476">
    <property type="entry name" value="SPX_PHO1_like"/>
    <property type="match status" value="1"/>
</dbReference>
<feature type="domain" description="SPX" evidence="3">
    <location>
        <begin position="1"/>
        <end position="370"/>
    </location>
</feature>
<dbReference type="InterPro" id="IPR034092">
    <property type="entry name" value="PHO1_SPX"/>
</dbReference>
<evidence type="ECO:0000313" key="4">
    <source>
        <dbReference type="EMBL" id="KAJ6986451.1"/>
    </source>
</evidence>
<keyword evidence="2" id="KW-1133">Transmembrane helix</keyword>
<evidence type="ECO:0000256" key="1">
    <source>
        <dbReference type="SAM" id="MobiDB-lite"/>
    </source>
</evidence>
<gene>
    <name evidence="4" type="ORF">NC653_019834</name>
</gene>
<organism evidence="4 5">
    <name type="scientific">Populus alba x Populus x berolinensis</name>
    <dbReference type="NCBI Taxonomy" id="444605"/>
    <lineage>
        <taxon>Eukaryota</taxon>
        <taxon>Viridiplantae</taxon>
        <taxon>Streptophyta</taxon>
        <taxon>Embryophyta</taxon>
        <taxon>Tracheophyta</taxon>
        <taxon>Spermatophyta</taxon>
        <taxon>Magnoliopsida</taxon>
        <taxon>eudicotyledons</taxon>
        <taxon>Gunneridae</taxon>
        <taxon>Pentapetalae</taxon>
        <taxon>rosids</taxon>
        <taxon>fabids</taxon>
        <taxon>Malpighiales</taxon>
        <taxon>Salicaceae</taxon>
        <taxon>Saliceae</taxon>
        <taxon>Populus</taxon>
    </lineage>
</organism>
<protein>
    <recommendedName>
        <fullName evidence="3">SPX domain-containing protein</fullName>
    </recommendedName>
</protein>
<keyword evidence="2" id="KW-0472">Membrane</keyword>
<sequence>MKFSKQFEGQLVPEWKEAFVDYWQLKKDLKKIQILNNNNKNTVIKHSHHSSLSSNFLSSLKGGFSFFGHQHKDHEAIHVVLSTPNICITSLIYLARINVMNIGVSQVHKKLASSASNGDVYETELVEQFEDSDAAKEFFSCLDLQLNKVNQFYKTKEEEFLDRGDCLKKQMDILVELKAAFKQQRDKAANSAQDSTEDASIDCRISCEEDSVTDRIEQEQIQDDSTDDMEKNEVLSPRSEEMGKSTRIMKREDRKLRTLSGRVFNCQGKNLRINIPLTTPSRTFSAISYLVWGDLVNQPSSNCNPEGSKLRINKTKLHHAEKMIKGAFIELYKGLGYLETYRNLNMLAFIKILKKFDKVTEKQVLPIYLKVVESSYFNSSDKDVFRQCQVANDLASHSQKRQVMNLADEVEDLFVKHFAEEDRRKARKYLKPHQRKESHSVTFFIGLFTGSFIALLVGYVIMARITGMYRQHPDTAYMETFYPVLRQRVELDVPALLFVWLQHCNVEEIQDKL</sequence>
<accession>A0AAD6QBS1</accession>
<dbReference type="InterPro" id="IPR004331">
    <property type="entry name" value="SPX_dom"/>
</dbReference>
<dbReference type="AlphaFoldDB" id="A0AAD6QBS1"/>
<comment type="caution">
    <text evidence="4">The sequence shown here is derived from an EMBL/GenBank/DDBJ whole genome shotgun (WGS) entry which is preliminary data.</text>
</comment>
<evidence type="ECO:0000256" key="2">
    <source>
        <dbReference type="SAM" id="Phobius"/>
    </source>
</evidence>
<name>A0AAD6QBS1_9ROSI</name>
<dbReference type="GO" id="GO:0016036">
    <property type="term" value="P:cellular response to phosphate starvation"/>
    <property type="evidence" value="ECO:0007669"/>
    <property type="project" value="InterPro"/>
</dbReference>
<proteinExistence type="predicted"/>
<dbReference type="InterPro" id="IPR052486">
    <property type="entry name" value="PHO1"/>
</dbReference>
<dbReference type="Proteomes" id="UP001164929">
    <property type="component" value="Chromosome 8"/>
</dbReference>